<dbReference type="Gene3D" id="3.40.30.10">
    <property type="entry name" value="Glutaredoxin"/>
    <property type="match status" value="1"/>
</dbReference>
<dbReference type="InterPro" id="IPR050553">
    <property type="entry name" value="Thioredoxin_ResA/DsbE_sf"/>
</dbReference>
<dbReference type="GO" id="GO:0016209">
    <property type="term" value="F:antioxidant activity"/>
    <property type="evidence" value="ECO:0007669"/>
    <property type="project" value="InterPro"/>
</dbReference>
<dbReference type="AlphaFoldDB" id="A0A0B0EMP8"/>
<dbReference type="GO" id="GO:0016491">
    <property type="term" value="F:oxidoreductase activity"/>
    <property type="evidence" value="ECO:0007669"/>
    <property type="project" value="InterPro"/>
</dbReference>
<sequence>MLLPLISIITDDALHKLRRVCKMGCNIWSKKLLVVGIILYGIVLLAGKTDADSPDNQAPEWVISEWINSDGFTLSDMRGKVVIIDFFQLWCPGCNKFSGPLMNKWFRQYGNRKDIQLVGIHTVFEGHAQQTPKRLRQYVKEKSIAYPVGVDGQVADQRLPETMIRYHTRGTPEMAIIDKKGRIRFQHFGRFNTGVAEELINTLLKEE</sequence>
<dbReference type="InterPro" id="IPR036249">
    <property type="entry name" value="Thioredoxin-like_sf"/>
</dbReference>
<gene>
    <name evidence="2" type="ORF">SCABRO_01828</name>
</gene>
<dbReference type="EMBL" id="JRYO01000134">
    <property type="protein sequence ID" value="KHE92408.1"/>
    <property type="molecule type" value="Genomic_DNA"/>
</dbReference>
<name>A0A0B0EMP8_9BACT</name>
<dbReference type="PROSITE" id="PS51352">
    <property type="entry name" value="THIOREDOXIN_2"/>
    <property type="match status" value="1"/>
</dbReference>
<accession>A0A0B0EMP8</accession>
<dbReference type="Proteomes" id="UP000030652">
    <property type="component" value="Unassembled WGS sequence"/>
</dbReference>
<dbReference type="SUPFAM" id="SSF52833">
    <property type="entry name" value="Thioredoxin-like"/>
    <property type="match status" value="1"/>
</dbReference>
<proteinExistence type="predicted"/>
<reference evidence="2 3" key="1">
    <citation type="submission" date="2014-10" db="EMBL/GenBank/DDBJ databases">
        <title>Draft genome of anammox bacterium scalindua brodae, obtained using differential coverage binning of sequence data from two enrichment reactors.</title>
        <authorList>
            <person name="Speth D.R."/>
            <person name="Russ L."/>
            <person name="Kartal B."/>
            <person name="Op den Camp H.J."/>
            <person name="Dutilh B.E."/>
            <person name="Jetten M.S."/>
        </authorList>
    </citation>
    <scope>NUCLEOTIDE SEQUENCE [LARGE SCALE GENOMIC DNA]</scope>
    <source>
        <strain evidence="2">RU1</strain>
    </source>
</reference>
<dbReference type="InterPro" id="IPR000866">
    <property type="entry name" value="AhpC/TSA"/>
</dbReference>
<protein>
    <submittedName>
        <fullName evidence="2">Thiol-disulfide oxidoreductase</fullName>
    </submittedName>
</protein>
<evidence type="ECO:0000259" key="1">
    <source>
        <dbReference type="PROSITE" id="PS51352"/>
    </source>
</evidence>
<dbReference type="PANTHER" id="PTHR42852">
    <property type="entry name" value="THIOL:DISULFIDE INTERCHANGE PROTEIN DSBE"/>
    <property type="match status" value="1"/>
</dbReference>
<dbReference type="Pfam" id="PF00578">
    <property type="entry name" value="AhpC-TSA"/>
    <property type="match status" value="1"/>
</dbReference>
<comment type="caution">
    <text evidence="2">The sequence shown here is derived from an EMBL/GenBank/DDBJ whole genome shotgun (WGS) entry which is preliminary data.</text>
</comment>
<dbReference type="PANTHER" id="PTHR42852:SF13">
    <property type="entry name" value="PROTEIN DIPZ"/>
    <property type="match status" value="1"/>
</dbReference>
<dbReference type="InterPro" id="IPR013766">
    <property type="entry name" value="Thioredoxin_domain"/>
</dbReference>
<evidence type="ECO:0000313" key="3">
    <source>
        <dbReference type="Proteomes" id="UP000030652"/>
    </source>
</evidence>
<evidence type="ECO:0000313" key="2">
    <source>
        <dbReference type="EMBL" id="KHE92408.1"/>
    </source>
</evidence>
<feature type="domain" description="Thioredoxin" evidence="1">
    <location>
        <begin position="52"/>
        <end position="205"/>
    </location>
</feature>
<dbReference type="eggNOG" id="COG0526">
    <property type="taxonomic scope" value="Bacteria"/>
</dbReference>
<dbReference type="CDD" id="cd02966">
    <property type="entry name" value="TlpA_like_family"/>
    <property type="match status" value="1"/>
</dbReference>
<organism evidence="2 3">
    <name type="scientific">Candidatus Scalindua brodae</name>
    <dbReference type="NCBI Taxonomy" id="237368"/>
    <lineage>
        <taxon>Bacteria</taxon>
        <taxon>Pseudomonadati</taxon>
        <taxon>Planctomycetota</taxon>
        <taxon>Candidatus Brocadiia</taxon>
        <taxon>Candidatus Brocadiales</taxon>
        <taxon>Candidatus Scalinduaceae</taxon>
        <taxon>Candidatus Scalindua</taxon>
    </lineage>
</organism>